<feature type="region of interest" description="Disordered" evidence="1">
    <location>
        <begin position="119"/>
        <end position="173"/>
    </location>
</feature>
<gene>
    <name evidence="2" type="ORF">MDA_GLEAN10004779</name>
</gene>
<evidence type="ECO:0000313" key="3">
    <source>
        <dbReference type="Proteomes" id="UP000010556"/>
    </source>
</evidence>
<protein>
    <submittedName>
        <fullName evidence="2">Uncharacterized protein</fullName>
    </submittedName>
</protein>
<name>L5LSW5_MYODS</name>
<reference evidence="3" key="1">
    <citation type="journal article" date="2013" name="Science">
        <title>Comparative analysis of bat genomes provides insight into the evolution of flight and immunity.</title>
        <authorList>
            <person name="Zhang G."/>
            <person name="Cowled C."/>
            <person name="Shi Z."/>
            <person name="Huang Z."/>
            <person name="Bishop-Lilly K.A."/>
            <person name="Fang X."/>
            <person name="Wynne J.W."/>
            <person name="Xiong Z."/>
            <person name="Baker M.L."/>
            <person name="Zhao W."/>
            <person name="Tachedjian M."/>
            <person name="Zhu Y."/>
            <person name="Zhou P."/>
            <person name="Jiang X."/>
            <person name="Ng J."/>
            <person name="Yang L."/>
            <person name="Wu L."/>
            <person name="Xiao J."/>
            <person name="Feng Y."/>
            <person name="Chen Y."/>
            <person name="Sun X."/>
            <person name="Zhang Y."/>
            <person name="Marsh G.A."/>
            <person name="Crameri G."/>
            <person name="Broder C.C."/>
            <person name="Frey K.G."/>
            <person name="Wang L.F."/>
            <person name="Wang J."/>
        </authorList>
    </citation>
    <scope>NUCLEOTIDE SEQUENCE [LARGE SCALE GENOMIC DNA]</scope>
</reference>
<feature type="region of interest" description="Disordered" evidence="1">
    <location>
        <begin position="1"/>
        <end position="48"/>
    </location>
</feature>
<keyword evidence="3" id="KW-1185">Reference proteome</keyword>
<proteinExistence type="predicted"/>
<dbReference type="Proteomes" id="UP000010556">
    <property type="component" value="Unassembled WGS sequence"/>
</dbReference>
<evidence type="ECO:0000256" key="1">
    <source>
        <dbReference type="SAM" id="MobiDB-lite"/>
    </source>
</evidence>
<organism evidence="2 3">
    <name type="scientific">Myotis davidii</name>
    <name type="common">David's myotis</name>
    <dbReference type="NCBI Taxonomy" id="225400"/>
    <lineage>
        <taxon>Eukaryota</taxon>
        <taxon>Metazoa</taxon>
        <taxon>Chordata</taxon>
        <taxon>Craniata</taxon>
        <taxon>Vertebrata</taxon>
        <taxon>Euteleostomi</taxon>
        <taxon>Mammalia</taxon>
        <taxon>Eutheria</taxon>
        <taxon>Laurasiatheria</taxon>
        <taxon>Chiroptera</taxon>
        <taxon>Yangochiroptera</taxon>
        <taxon>Vespertilionidae</taxon>
        <taxon>Myotis</taxon>
    </lineage>
</organism>
<evidence type="ECO:0000313" key="2">
    <source>
        <dbReference type="EMBL" id="ELK28548.1"/>
    </source>
</evidence>
<sequence length="173" mass="18273">MGRWAGARGASPQVTRPPWPSPPSQQGVEMGQPPGSHSTPAPVGTTAESGLIPDLVARIPCELWDPGGAWGWPGWVGGSAVHRGISGPSLCPPQAPMGTGGHRCCHRHPHFFFPPLRRLLPLSPSPQEEAPRQRGPGPGQCPGRHHHPPGEERAPALPCPAPGWVSPRPQLKV</sequence>
<dbReference type="EMBL" id="KB109117">
    <property type="protein sequence ID" value="ELK28548.1"/>
    <property type="molecule type" value="Genomic_DNA"/>
</dbReference>
<dbReference type="AlphaFoldDB" id="L5LSW5"/>
<accession>L5LSW5</accession>